<dbReference type="Proteomes" id="UP000192927">
    <property type="component" value="Unassembled WGS sequence"/>
</dbReference>
<dbReference type="SMART" id="SM00166">
    <property type="entry name" value="UBX"/>
    <property type="match status" value="1"/>
</dbReference>
<name>A0A1W5CRH9_9LECA</name>
<dbReference type="SMART" id="SM00594">
    <property type="entry name" value="UAS"/>
    <property type="match status" value="1"/>
</dbReference>
<dbReference type="GO" id="GO:0043161">
    <property type="term" value="P:proteasome-mediated ubiquitin-dependent protein catabolic process"/>
    <property type="evidence" value="ECO:0007669"/>
    <property type="project" value="TreeGrafter"/>
</dbReference>
<dbReference type="Gene3D" id="3.10.20.90">
    <property type="entry name" value="Phosphatidylinositol 3-kinase Catalytic Subunit, Chain A, domain 1"/>
    <property type="match status" value="1"/>
</dbReference>
<dbReference type="Gene3D" id="3.40.30.10">
    <property type="entry name" value="Glutaredoxin"/>
    <property type="match status" value="1"/>
</dbReference>
<evidence type="ECO:0000313" key="4">
    <source>
        <dbReference type="Proteomes" id="UP000192927"/>
    </source>
</evidence>
<feature type="region of interest" description="Disordered" evidence="1">
    <location>
        <begin position="149"/>
        <end position="221"/>
    </location>
</feature>
<feature type="region of interest" description="Disordered" evidence="1">
    <location>
        <begin position="51"/>
        <end position="134"/>
    </location>
</feature>
<dbReference type="InterPro" id="IPR009060">
    <property type="entry name" value="UBA-like_sf"/>
</dbReference>
<accession>A0A1W5CRH9</accession>
<feature type="region of interest" description="Disordered" evidence="1">
    <location>
        <begin position="425"/>
        <end position="502"/>
    </location>
</feature>
<dbReference type="SUPFAM" id="SSF54236">
    <property type="entry name" value="Ubiquitin-like"/>
    <property type="match status" value="1"/>
</dbReference>
<evidence type="ECO:0000256" key="1">
    <source>
        <dbReference type="SAM" id="MobiDB-lite"/>
    </source>
</evidence>
<reference evidence="4" key="1">
    <citation type="submission" date="2017-03" db="EMBL/GenBank/DDBJ databases">
        <authorList>
            <person name="Sharma R."/>
            <person name="Thines M."/>
        </authorList>
    </citation>
    <scope>NUCLEOTIDE SEQUENCE [LARGE SCALE GENOMIC DNA]</scope>
</reference>
<dbReference type="Pfam" id="PF13899">
    <property type="entry name" value="Thioredoxin_7"/>
    <property type="match status" value="1"/>
</dbReference>
<feature type="compositionally biased region" description="Low complexity" evidence="1">
    <location>
        <begin position="103"/>
        <end position="131"/>
    </location>
</feature>
<dbReference type="AlphaFoldDB" id="A0A1W5CRH9"/>
<sequence>MEEDGAVAQFTAITGTTLEIANQYLRLTDGNMQQAIELFFASDGVDLEVPTSTTRVPQAPPVPSTSTRPSGHRSPYEDEDGVVHVDSDPEISDANEPEITAYSSRPVPAAARSTSAVPTPASATPSAGRASGEIDEDEAMARRLQEELYAGGDLSSRGDAEDVRAPLGRTTETLVGPEPYDILSDSNEMRAAVLEQMRSRQRPRPHGRPGIFNQQPVSPSIWSDVEADRNTRRDRLAQATAGASEASSKSNLLAEMYRPPFELMSRLPWDEGRKEGKDTEKWILVNIQDPAVFDCQVLNRDIWKNPGIRDTVKENFLFMQFAKDDPRGKQYIQYYFQARDNQDAYPHIAIVDPRTGEQVKVWSGPPAPKAMDFLMQLHEFLDRYSLKVTAKNPVAKRKPEARKEKQVEKMTEEEMLEMALQNSLAGNGVPAEDDPDDLTRSVGDLGKGKGKAGEEDADMTDAEASHTNGGSQTSITVPSPFSTISSSSPHPEPPPDPASTTRIQFRHPNGRVVRRFSLSDAVRRIYEWLKASPLEGREGQEFELIFMQKNLINLLEDSIEQAGLKNGTVMVEYLEG</sequence>
<dbReference type="PANTHER" id="PTHR23322:SF6">
    <property type="entry name" value="UBX DOMAIN-CONTAINING PROTEIN 7"/>
    <property type="match status" value="1"/>
</dbReference>
<proteinExistence type="predicted"/>
<dbReference type="InterPro" id="IPR029071">
    <property type="entry name" value="Ubiquitin-like_domsf"/>
</dbReference>
<dbReference type="Pfam" id="PF00789">
    <property type="entry name" value="UBX"/>
    <property type="match status" value="1"/>
</dbReference>
<dbReference type="InterPro" id="IPR006577">
    <property type="entry name" value="UAS"/>
</dbReference>
<dbReference type="SUPFAM" id="SSF52833">
    <property type="entry name" value="Thioredoxin-like"/>
    <property type="match status" value="1"/>
</dbReference>
<protein>
    <submittedName>
        <fullName evidence="3">Ubiquitin-related domain</fullName>
    </submittedName>
</protein>
<dbReference type="InterPro" id="IPR001012">
    <property type="entry name" value="UBX_dom"/>
</dbReference>
<keyword evidence="4" id="KW-1185">Reference proteome</keyword>
<dbReference type="Pfam" id="PF14555">
    <property type="entry name" value="UBA_4"/>
    <property type="match status" value="1"/>
</dbReference>
<dbReference type="InterPro" id="IPR050730">
    <property type="entry name" value="UBX_domain-protein"/>
</dbReference>
<dbReference type="CDD" id="cd02958">
    <property type="entry name" value="UAS"/>
    <property type="match status" value="1"/>
</dbReference>
<feature type="compositionally biased region" description="Polar residues" evidence="1">
    <location>
        <begin position="212"/>
        <end position="221"/>
    </location>
</feature>
<dbReference type="SUPFAM" id="SSF46934">
    <property type="entry name" value="UBA-like"/>
    <property type="match status" value="1"/>
</dbReference>
<dbReference type="InterPro" id="IPR036249">
    <property type="entry name" value="Thioredoxin-like_sf"/>
</dbReference>
<dbReference type="CDD" id="cd01767">
    <property type="entry name" value="UBX"/>
    <property type="match status" value="1"/>
</dbReference>
<dbReference type="EMBL" id="FWEW01000043">
    <property type="protein sequence ID" value="SLM33456.1"/>
    <property type="molecule type" value="Genomic_DNA"/>
</dbReference>
<dbReference type="PROSITE" id="PS50033">
    <property type="entry name" value="UBX"/>
    <property type="match status" value="1"/>
</dbReference>
<evidence type="ECO:0000259" key="2">
    <source>
        <dbReference type="PROSITE" id="PS50033"/>
    </source>
</evidence>
<organism evidence="3 4">
    <name type="scientific">Lasallia pustulata</name>
    <dbReference type="NCBI Taxonomy" id="136370"/>
    <lineage>
        <taxon>Eukaryota</taxon>
        <taxon>Fungi</taxon>
        <taxon>Dikarya</taxon>
        <taxon>Ascomycota</taxon>
        <taxon>Pezizomycotina</taxon>
        <taxon>Lecanoromycetes</taxon>
        <taxon>OSLEUM clade</taxon>
        <taxon>Umbilicariomycetidae</taxon>
        <taxon>Umbilicariales</taxon>
        <taxon>Umbilicariaceae</taxon>
        <taxon>Lasallia</taxon>
    </lineage>
</organism>
<dbReference type="GO" id="GO:0043130">
    <property type="term" value="F:ubiquitin binding"/>
    <property type="evidence" value="ECO:0007669"/>
    <property type="project" value="TreeGrafter"/>
</dbReference>
<feature type="compositionally biased region" description="Low complexity" evidence="1">
    <location>
        <begin position="473"/>
        <end position="489"/>
    </location>
</feature>
<dbReference type="CDD" id="cd14273">
    <property type="entry name" value="UBA_TAP-C_like"/>
    <property type="match status" value="1"/>
</dbReference>
<dbReference type="Gene3D" id="1.10.8.10">
    <property type="entry name" value="DNA helicase RuvA subunit, C-terminal domain"/>
    <property type="match status" value="1"/>
</dbReference>
<dbReference type="PANTHER" id="PTHR23322">
    <property type="entry name" value="FAS-ASSOCIATED PROTEIN"/>
    <property type="match status" value="1"/>
</dbReference>
<evidence type="ECO:0000313" key="3">
    <source>
        <dbReference type="EMBL" id="SLM33456.1"/>
    </source>
</evidence>
<dbReference type="GO" id="GO:0005634">
    <property type="term" value="C:nucleus"/>
    <property type="evidence" value="ECO:0007669"/>
    <property type="project" value="TreeGrafter"/>
</dbReference>
<feature type="domain" description="UBX" evidence="2">
    <location>
        <begin position="496"/>
        <end position="572"/>
    </location>
</feature>